<evidence type="ECO:0000256" key="6">
    <source>
        <dbReference type="ARBA" id="ARBA00022801"/>
    </source>
</evidence>
<dbReference type="GO" id="GO:0005634">
    <property type="term" value="C:nucleus"/>
    <property type="evidence" value="ECO:0007669"/>
    <property type="project" value="UniProtKB-SubCell"/>
</dbReference>
<evidence type="ECO:0000256" key="5">
    <source>
        <dbReference type="ARBA" id="ARBA00022723"/>
    </source>
</evidence>
<keyword evidence="4" id="KW-0540">Nuclease</keyword>
<evidence type="ECO:0000256" key="1">
    <source>
        <dbReference type="ARBA" id="ARBA00001968"/>
    </source>
</evidence>
<organism evidence="9 10">
    <name type="scientific">Araneus ventricosus</name>
    <name type="common">Orbweaver spider</name>
    <name type="synonym">Epeira ventricosa</name>
    <dbReference type="NCBI Taxonomy" id="182803"/>
    <lineage>
        <taxon>Eukaryota</taxon>
        <taxon>Metazoa</taxon>
        <taxon>Ecdysozoa</taxon>
        <taxon>Arthropoda</taxon>
        <taxon>Chelicerata</taxon>
        <taxon>Arachnida</taxon>
        <taxon>Araneae</taxon>
        <taxon>Araneomorphae</taxon>
        <taxon>Entelegynae</taxon>
        <taxon>Araneoidea</taxon>
        <taxon>Araneidae</taxon>
        <taxon>Araneus</taxon>
    </lineage>
</organism>
<dbReference type="GO" id="GO:0016787">
    <property type="term" value="F:hydrolase activity"/>
    <property type="evidence" value="ECO:0007669"/>
    <property type="project" value="UniProtKB-KW"/>
</dbReference>
<evidence type="ECO:0000256" key="3">
    <source>
        <dbReference type="ARBA" id="ARBA00006958"/>
    </source>
</evidence>
<dbReference type="Pfam" id="PF13359">
    <property type="entry name" value="DDE_Tnp_4"/>
    <property type="match status" value="1"/>
</dbReference>
<evidence type="ECO:0000313" key="10">
    <source>
        <dbReference type="Proteomes" id="UP000499080"/>
    </source>
</evidence>
<comment type="cofactor">
    <cofactor evidence="1">
        <name>a divalent metal cation</name>
        <dbReference type="ChEBI" id="CHEBI:60240"/>
    </cofactor>
</comment>
<keyword evidence="6" id="KW-0378">Hydrolase</keyword>
<proteinExistence type="inferred from homology"/>
<evidence type="ECO:0000256" key="7">
    <source>
        <dbReference type="ARBA" id="ARBA00023242"/>
    </source>
</evidence>
<name>A0A4Y2N9S5_ARAVE</name>
<dbReference type="GO" id="GO:0046872">
    <property type="term" value="F:metal ion binding"/>
    <property type="evidence" value="ECO:0007669"/>
    <property type="project" value="UniProtKB-KW"/>
</dbReference>
<sequence>MDFTDTALLYILLGTVLMEKEKPKRKVWARKWLLRRKQKGCYENLMKELALEDAEGYRRWLRMDTATFELLLGMVTPYISGKDTNMRKAITPGEKLALTLRYLASGETQTSLSYQFRIAQNTISGILKLVCNALVTVLKDIHLCVPSSKAEWAAISAAFDDMWQFPMCIGALDGKHVKICPPPNSGSLYYNYKGDFSIVLMALVDANLRFIFVDIGTNGRISDGGVWGKCKLKLALDRNTVNIPEANNLPLTTTKVPYVIVADDAFPLSLNLMKPYPGRGLNDEERIFNYRLSRARRVSENAFGILAARFQIFKQRILTSPMNATKIVMACCALHNFLIFRNPALYIPASSIDTEVIENREIQRGNWRDSASEAFVPLVKRKSKPGQLAKDVRQKFCKFFNETGAVSWQADMCLLH</sequence>
<evidence type="ECO:0000259" key="8">
    <source>
        <dbReference type="Pfam" id="PF13359"/>
    </source>
</evidence>
<keyword evidence="7" id="KW-0539">Nucleus</keyword>
<dbReference type="Proteomes" id="UP000499080">
    <property type="component" value="Unassembled WGS sequence"/>
</dbReference>
<dbReference type="InterPro" id="IPR045249">
    <property type="entry name" value="HARBI1-like"/>
</dbReference>
<evidence type="ECO:0000256" key="2">
    <source>
        <dbReference type="ARBA" id="ARBA00004123"/>
    </source>
</evidence>
<keyword evidence="5" id="KW-0479">Metal-binding</keyword>
<dbReference type="AlphaFoldDB" id="A0A4Y2N9S5"/>
<keyword evidence="10" id="KW-1185">Reference proteome</keyword>
<comment type="caution">
    <text evidence="9">The sequence shown here is derived from an EMBL/GenBank/DDBJ whole genome shotgun (WGS) entry which is preliminary data.</text>
</comment>
<accession>A0A4Y2N9S5</accession>
<comment type="subcellular location">
    <subcellularLocation>
        <location evidence="2">Nucleus</location>
    </subcellularLocation>
</comment>
<comment type="similarity">
    <text evidence="3">Belongs to the HARBI1 family.</text>
</comment>
<reference evidence="9 10" key="1">
    <citation type="journal article" date="2019" name="Sci. Rep.">
        <title>Orb-weaving spider Araneus ventricosus genome elucidates the spidroin gene catalogue.</title>
        <authorList>
            <person name="Kono N."/>
            <person name="Nakamura H."/>
            <person name="Ohtoshi R."/>
            <person name="Moran D.A.P."/>
            <person name="Shinohara A."/>
            <person name="Yoshida Y."/>
            <person name="Fujiwara M."/>
            <person name="Mori M."/>
            <person name="Tomita M."/>
            <person name="Arakawa K."/>
        </authorList>
    </citation>
    <scope>NUCLEOTIDE SEQUENCE [LARGE SCALE GENOMIC DNA]</scope>
</reference>
<dbReference type="OrthoDB" id="6434870at2759"/>
<protein>
    <submittedName>
        <fullName evidence="9">Protein ALP1-like</fullName>
    </submittedName>
</protein>
<feature type="domain" description="DDE Tnp4" evidence="8">
    <location>
        <begin position="172"/>
        <end position="336"/>
    </location>
</feature>
<gene>
    <name evidence="9" type="primary">At3g55350_4</name>
    <name evidence="9" type="ORF">AVEN_274711_1</name>
</gene>
<dbReference type="PANTHER" id="PTHR22930">
    <property type="match status" value="1"/>
</dbReference>
<dbReference type="GO" id="GO:0004518">
    <property type="term" value="F:nuclease activity"/>
    <property type="evidence" value="ECO:0007669"/>
    <property type="project" value="UniProtKB-KW"/>
</dbReference>
<dbReference type="InterPro" id="IPR027806">
    <property type="entry name" value="HARBI1_dom"/>
</dbReference>
<dbReference type="PANTHER" id="PTHR22930:SF269">
    <property type="entry name" value="NUCLEASE HARBI1-LIKE PROTEIN"/>
    <property type="match status" value="1"/>
</dbReference>
<evidence type="ECO:0000313" key="9">
    <source>
        <dbReference type="EMBL" id="GBN35434.1"/>
    </source>
</evidence>
<dbReference type="EMBL" id="BGPR01008695">
    <property type="protein sequence ID" value="GBN35434.1"/>
    <property type="molecule type" value="Genomic_DNA"/>
</dbReference>
<evidence type="ECO:0000256" key="4">
    <source>
        <dbReference type="ARBA" id="ARBA00022722"/>
    </source>
</evidence>